<comment type="caution">
    <text evidence="1">The sequence shown here is derived from an EMBL/GenBank/DDBJ whole genome shotgun (WGS) entry which is preliminary data.</text>
</comment>
<proteinExistence type="predicted"/>
<evidence type="ECO:0000313" key="1">
    <source>
        <dbReference type="EMBL" id="TGY65030.1"/>
    </source>
</evidence>
<dbReference type="EMBL" id="SRYG01000025">
    <property type="protein sequence ID" value="TGY65030.1"/>
    <property type="molecule type" value="Genomic_DNA"/>
</dbReference>
<dbReference type="Proteomes" id="UP000308836">
    <property type="component" value="Unassembled WGS sequence"/>
</dbReference>
<name>A0AC61R518_9FIRM</name>
<sequence>MFQSQWEWTPQNLQAQLFELSWIGENYFRTLVLCFVVIGMLWVNATPGGTGVTGTIGICIFIPFYIFFIVKSWFDFGKQANMADAQLSPEQKMAFYQLDEHGFEMTAQTEKGAAKQMFSWPEIVGYRMSRNYVLLMVKNSGLQIVPFYIGSFDAKKKHALKQFLEAHHVDRKSRFRMMRVLMQMNQERQLYRKSSIKL</sequence>
<evidence type="ECO:0000313" key="2">
    <source>
        <dbReference type="Proteomes" id="UP000308836"/>
    </source>
</evidence>
<protein>
    <submittedName>
        <fullName evidence="1">Uncharacterized protein</fullName>
    </submittedName>
</protein>
<organism evidence="1 2">
    <name type="scientific">Dubosiella muris</name>
    <dbReference type="NCBI Taxonomy" id="3038133"/>
    <lineage>
        <taxon>Bacteria</taxon>
        <taxon>Bacillati</taxon>
        <taxon>Bacillota</taxon>
        <taxon>Erysipelotrichia</taxon>
        <taxon>Erysipelotrichales</taxon>
        <taxon>Erysipelotrichaceae</taxon>
        <taxon>Dubosiella</taxon>
    </lineage>
</organism>
<accession>A0AC61R518</accession>
<gene>
    <name evidence="1" type="ORF">E5336_10780</name>
</gene>
<keyword evidence="2" id="KW-1185">Reference proteome</keyword>
<reference evidence="1" key="1">
    <citation type="submission" date="2019-04" db="EMBL/GenBank/DDBJ databases">
        <title>Microbes associate with the intestines of laboratory mice.</title>
        <authorList>
            <person name="Navarre W."/>
            <person name="Wong E."/>
            <person name="Huang K."/>
            <person name="Tropini C."/>
            <person name="Ng K."/>
            <person name="Yu B."/>
        </authorList>
    </citation>
    <scope>NUCLEOTIDE SEQUENCE</scope>
    <source>
        <strain evidence="1">NM09_H32</strain>
    </source>
</reference>